<dbReference type="EMBL" id="VCHX02000035">
    <property type="protein sequence ID" value="TPQ23898.1"/>
    <property type="molecule type" value="Genomic_DNA"/>
</dbReference>
<dbReference type="AlphaFoldDB" id="A0A505DRG3"/>
<evidence type="ECO:0000313" key="1">
    <source>
        <dbReference type="EMBL" id="TPQ23898.1"/>
    </source>
</evidence>
<keyword evidence="2" id="KW-1185">Reference proteome</keyword>
<dbReference type="InterPro" id="IPR027417">
    <property type="entry name" value="P-loop_NTPase"/>
</dbReference>
<proteinExistence type="predicted"/>
<dbReference type="SUPFAM" id="SSF52540">
    <property type="entry name" value="P-loop containing nucleoside triphosphate hydrolases"/>
    <property type="match status" value="1"/>
</dbReference>
<reference evidence="1 2" key="1">
    <citation type="submission" date="2019-06" db="EMBL/GenBank/DDBJ databases">
        <title>Streptomyces sporangiiformans sp. nov., a novel actinomycete isolated from soil in Mount Song.</title>
        <authorList>
            <person name="Han L."/>
        </authorList>
    </citation>
    <scope>NUCLEOTIDE SEQUENCE [LARGE SCALE GENOMIC DNA]</scope>
    <source>
        <strain evidence="1 2">NEAU-SSA 1</strain>
    </source>
</reference>
<dbReference type="Proteomes" id="UP000317378">
    <property type="component" value="Unassembled WGS sequence"/>
</dbReference>
<dbReference type="Gene3D" id="3.40.50.300">
    <property type="entry name" value="P-loop containing nucleotide triphosphate hydrolases"/>
    <property type="match status" value="1"/>
</dbReference>
<dbReference type="RefSeq" id="WP_140935802.1">
    <property type="nucleotide sequence ID" value="NZ_QXMJ01000035.1"/>
</dbReference>
<sequence>MSAGRGVRTTAWSTMRAEAHSRVDPIVSASRDFYALGVVGLPGTGKTTVLEVLTDSRPDLSYVGTSAFHAPGSRMAHYIHRLFVEADPRAAVPCQFEALTERTLLQRSADSTACVDEPIEAVLAHTQALWACGLLSDSEAGTWLTAYELASRTLPSAASMVLLTCDSEERRRRTRVRGRLRDGSVGDGYLDAFDEALREMLQASRAHGVPTFELDTTGRSPCASAERLRLLL</sequence>
<name>A0A505DRG3_9ACTN</name>
<comment type="caution">
    <text evidence="1">The sequence shown here is derived from an EMBL/GenBank/DDBJ whole genome shotgun (WGS) entry which is preliminary data.</text>
</comment>
<protein>
    <submittedName>
        <fullName evidence="1">Uncharacterized protein</fullName>
    </submittedName>
</protein>
<organism evidence="1 2">
    <name type="scientific">Streptomyces sporangiiformans</name>
    <dbReference type="NCBI Taxonomy" id="2315329"/>
    <lineage>
        <taxon>Bacteria</taxon>
        <taxon>Bacillati</taxon>
        <taxon>Actinomycetota</taxon>
        <taxon>Actinomycetes</taxon>
        <taxon>Kitasatosporales</taxon>
        <taxon>Streptomycetaceae</taxon>
        <taxon>Streptomyces</taxon>
    </lineage>
</organism>
<accession>A0A505DRG3</accession>
<gene>
    <name evidence="1" type="ORF">FGD71_002115</name>
</gene>
<evidence type="ECO:0000313" key="2">
    <source>
        <dbReference type="Proteomes" id="UP000317378"/>
    </source>
</evidence>